<feature type="region of interest" description="Disordered" evidence="1">
    <location>
        <begin position="1"/>
        <end position="71"/>
    </location>
</feature>
<evidence type="ECO:0000313" key="2">
    <source>
        <dbReference type="EMBL" id="GAB0189252.1"/>
    </source>
</evidence>
<gene>
    <name evidence="2" type="ORF">GRJ2_001390500</name>
</gene>
<evidence type="ECO:0000256" key="1">
    <source>
        <dbReference type="SAM" id="MobiDB-lite"/>
    </source>
</evidence>
<keyword evidence="3" id="KW-1185">Reference proteome</keyword>
<dbReference type="AlphaFoldDB" id="A0ABC9WXL8"/>
<sequence length="179" mass="20199">MRPLAAGWELGSRGAMSARRRRRAAAEEEEESESAEAGSDKEVDLEERLGELDLRSDSDVPDIPPPTDSTPEILKRALSGLSARKHIEVLERVQRIATKLVKGLEHKSYEEQLRELGLFSLEKRSLRGDLITLYNYLKGGRSQMEKLVDSWNSHSSYDFCVFSDHIHGIIYADAFVPIT</sequence>
<dbReference type="EMBL" id="BAAFJT010000004">
    <property type="protein sequence ID" value="GAB0189252.1"/>
    <property type="molecule type" value="Genomic_DNA"/>
</dbReference>
<dbReference type="Proteomes" id="UP001623348">
    <property type="component" value="Unassembled WGS sequence"/>
</dbReference>
<proteinExistence type="predicted"/>
<reference evidence="2 3" key="1">
    <citation type="submission" date="2024-06" db="EMBL/GenBank/DDBJ databases">
        <title>The draft genome of Grus japonensis, version 3.</title>
        <authorList>
            <person name="Nabeshima K."/>
            <person name="Suzuki S."/>
            <person name="Onuma M."/>
        </authorList>
    </citation>
    <scope>NUCLEOTIDE SEQUENCE [LARGE SCALE GENOMIC DNA]</scope>
    <source>
        <strain evidence="2 3">451A</strain>
    </source>
</reference>
<name>A0ABC9WXL8_GRUJA</name>
<feature type="compositionally biased region" description="Basic and acidic residues" evidence="1">
    <location>
        <begin position="38"/>
        <end position="58"/>
    </location>
</feature>
<organism evidence="2 3">
    <name type="scientific">Grus japonensis</name>
    <name type="common">Japanese crane</name>
    <name type="synonym">Red-crowned crane</name>
    <dbReference type="NCBI Taxonomy" id="30415"/>
    <lineage>
        <taxon>Eukaryota</taxon>
        <taxon>Metazoa</taxon>
        <taxon>Chordata</taxon>
        <taxon>Craniata</taxon>
        <taxon>Vertebrata</taxon>
        <taxon>Euteleostomi</taxon>
        <taxon>Archelosauria</taxon>
        <taxon>Archosauria</taxon>
        <taxon>Dinosauria</taxon>
        <taxon>Saurischia</taxon>
        <taxon>Theropoda</taxon>
        <taxon>Coelurosauria</taxon>
        <taxon>Aves</taxon>
        <taxon>Neognathae</taxon>
        <taxon>Neoaves</taxon>
        <taxon>Gruiformes</taxon>
        <taxon>Gruidae</taxon>
        <taxon>Grus</taxon>
    </lineage>
</organism>
<accession>A0ABC9WXL8</accession>
<protein>
    <submittedName>
        <fullName evidence="2">Uncharacterized protein</fullName>
    </submittedName>
</protein>
<comment type="caution">
    <text evidence="2">The sequence shown here is derived from an EMBL/GenBank/DDBJ whole genome shotgun (WGS) entry which is preliminary data.</text>
</comment>
<evidence type="ECO:0000313" key="3">
    <source>
        <dbReference type="Proteomes" id="UP001623348"/>
    </source>
</evidence>